<evidence type="ECO:0000313" key="6">
    <source>
        <dbReference type="Proteomes" id="UP000198889"/>
    </source>
</evidence>
<dbReference type="PROSITE" id="PS00352">
    <property type="entry name" value="CSD_1"/>
    <property type="match status" value="1"/>
</dbReference>
<dbReference type="EMBL" id="FMTP01000001">
    <property type="protein sequence ID" value="SCW33182.1"/>
    <property type="molecule type" value="Genomic_DNA"/>
</dbReference>
<dbReference type="RefSeq" id="WP_091436046.1">
    <property type="nucleotide sequence ID" value="NZ_FMTP01000001.1"/>
</dbReference>
<evidence type="ECO:0000313" key="5">
    <source>
        <dbReference type="EMBL" id="SCW33182.1"/>
    </source>
</evidence>
<name>A0A1G4PLP4_9HYPH</name>
<gene>
    <name evidence="5" type="ORF">SAMN05660859_0637</name>
</gene>
<keyword evidence="6" id="KW-1185">Reference proteome</keyword>
<dbReference type="SMART" id="SM00357">
    <property type="entry name" value="CSP"/>
    <property type="match status" value="1"/>
</dbReference>
<evidence type="ECO:0000259" key="4">
    <source>
        <dbReference type="PROSITE" id="PS51857"/>
    </source>
</evidence>
<dbReference type="InterPro" id="IPR012156">
    <property type="entry name" value="Cold_shock_CspA"/>
</dbReference>
<dbReference type="PANTHER" id="PTHR11544">
    <property type="entry name" value="COLD SHOCK DOMAIN CONTAINING PROTEINS"/>
    <property type="match status" value="1"/>
</dbReference>
<dbReference type="PRINTS" id="PR00050">
    <property type="entry name" value="COLDSHOCK"/>
</dbReference>
<dbReference type="InterPro" id="IPR050181">
    <property type="entry name" value="Cold_shock_domain"/>
</dbReference>
<dbReference type="Pfam" id="PF00313">
    <property type="entry name" value="CSD"/>
    <property type="match status" value="1"/>
</dbReference>
<dbReference type="AlphaFoldDB" id="A0A1G4PLP4"/>
<protein>
    <submittedName>
        <fullName evidence="5">Cold shock protein (Beta-ribbon, CspA family)</fullName>
    </submittedName>
</protein>
<evidence type="ECO:0000256" key="3">
    <source>
        <dbReference type="RuleBase" id="RU000408"/>
    </source>
</evidence>
<dbReference type="Proteomes" id="UP000198889">
    <property type="component" value="Unassembled WGS sequence"/>
</dbReference>
<accession>A0A1G4PLP4</accession>
<dbReference type="InterPro" id="IPR019844">
    <property type="entry name" value="CSD_CS"/>
</dbReference>
<comment type="subcellular location">
    <subcellularLocation>
        <location evidence="1 3">Cytoplasm</location>
    </subcellularLocation>
</comment>
<sequence length="71" mass="7717">MATMGTVKFFNTDKGYGFIRPDDGGRDVFVHVSAVTRSGLGTLMEGQRVSFEIEPDKRGKGPKAIDLQPAD</sequence>
<evidence type="ECO:0000256" key="1">
    <source>
        <dbReference type="ARBA" id="ARBA00004496"/>
    </source>
</evidence>
<dbReference type="STRING" id="177413.SAMN05660859_0637"/>
<dbReference type="PROSITE" id="PS51857">
    <property type="entry name" value="CSD_2"/>
    <property type="match status" value="1"/>
</dbReference>
<proteinExistence type="predicted"/>
<organism evidence="5 6">
    <name type="scientific">Ancylobacter rudongensis</name>
    <dbReference type="NCBI Taxonomy" id="177413"/>
    <lineage>
        <taxon>Bacteria</taxon>
        <taxon>Pseudomonadati</taxon>
        <taxon>Pseudomonadota</taxon>
        <taxon>Alphaproteobacteria</taxon>
        <taxon>Hyphomicrobiales</taxon>
        <taxon>Xanthobacteraceae</taxon>
        <taxon>Ancylobacter</taxon>
    </lineage>
</organism>
<dbReference type="InterPro" id="IPR011129">
    <property type="entry name" value="CSD"/>
</dbReference>
<dbReference type="CDD" id="cd04458">
    <property type="entry name" value="CSP_CDS"/>
    <property type="match status" value="1"/>
</dbReference>
<dbReference type="InterPro" id="IPR012340">
    <property type="entry name" value="NA-bd_OB-fold"/>
</dbReference>
<keyword evidence="2" id="KW-0963">Cytoplasm</keyword>
<dbReference type="GO" id="GO:0003676">
    <property type="term" value="F:nucleic acid binding"/>
    <property type="evidence" value="ECO:0007669"/>
    <property type="project" value="InterPro"/>
</dbReference>
<dbReference type="GO" id="GO:0005829">
    <property type="term" value="C:cytosol"/>
    <property type="evidence" value="ECO:0007669"/>
    <property type="project" value="UniProtKB-ARBA"/>
</dbReference>
<reference evidence="6" key="1">
    <citation type="submission" date="2016-10" db="EMBL/GenBank/DDBJ databases">
        <authorList>
            <person name="Varghese N."/>
            <person name="Submissions S."/>
        </authorList>
    </citation>
    <scope>NUCLEOTIDE SEQUENCE [LARGE SCALE GENOMIC DNA]</scope>
    <source>
        <strain evidence="6">CGMCC 1.1761</strain>
    </source>
</reference>
<feature type="domain" description="CSD" evidence="4">
    <location>
        <begin position="2"/>
        <end position="69"/>
    </location>
</feature>
<dbReference type="Gene3D" id="2.40.50.140">
    <property type="entry name" value="Nucleic acid-binding proteins"/>
    <property type="match status" value="1"/>
</dbReference>
<evidence type="ECO:0000256" key="2">
    <source>
        <dbReference type="ARBA" id="ARBA00022490"/>
    </source>
</evidence>
<dbReference type="SUPFAM" id="SSF50249">
    <property type="entry name" value="Nucleic acid-binding proteins"/>
    <property type="match status" value="1"/>
</dbReference>
<dbReference type="PIRSF" id="PIRSF002599">
    <property type="entry name" value="Cold_shock_A"/>
    <property type="match status" value="1"/>
</dbReference>
<dbReference type="InterPro" id="IPR002059">
    <property type="entry name" value="CSP_DNA-bd"/>
</dbReference>